<reference evidence="7" key="1">
    <citation type="submission" date="2023-07" db="EMBL/GenBank/DDBJ databases">
        <title>Black Yeasts Isolated from many extreme environments.</title>
        <authorList>
            <person name="Coleine C."/>
            <person name="Stajich J.E."/>
            <person name="Selbmann L."/>
        </authorList>
    </citation>
    <scope>NUCLEOTIDE SEQUENCE</scope>
    <source>
        <strain evidence="7">CCFEE 5485</strain>
    </source>
</reference>
<comment type="similarity">
    <text evidence="3">Belongs to the INP1 family.</text>
</comment>
<name>A0AAE0TT99_9PEZI</name>
<evidence type="ECO:0000256" key="1">
    <source>
        <dbReference type="ARBA" id="ARBA00003594"/>
    </source>
</evidence>
<dbReference type="GO" id="GO:0005780">
    <property type="term" value="C:extrinsic component of intraperoxisomal membrane"/>
    <property type="evidence" value="ECO:0007669"/>
    <property type="project" value="InterPro"/>
</dbReference>
<organism evidence="7 8">
    <name type="scientific">Recurvomyces mirabilis</name>
    <dbReference type="NCBI Taxonomy" id="574656"/>
    <lineage>
        <taxon>Eukaryota</taxon>
        <taxon>Fungi</taxon>
        <taxon>Dikarya</taxon>
        <taxon>Ascomycota</taxon>
        <taxon>Pezizomycotina</taxon>
        <taxon>Dothideomycetes</taxon>
        <taxon>Dothideomycetidae</taxon>
        <taxon>Mycosphaerellales</taxon>
        <taxon>Teratosphaeriaceae</taxon>
        <taxon>Recurvomyces</taxon>
    </lineage>
</organism>
<feature type="compositionally biased region" description="Low complexity" evidence="6">
    <location>
        <begin position="62"/>
        <end position="83"/>
    </location>
</feature>
<dbReference type="InterPro" id="IPR024758">
    <property type="entry name" value="Inp1"/>
</dbReference>
<accession>A0AAE0TT99</accession>
<gene>
    <name evidence="7" type="ORF">LTR78_008294</name>
</gene>
<feature type="region of interest" description="Disordered" evidence="6">
    <location>
        <begin position="61"/>
        <end position="87"/>
    </location>
</feature>
<comment type="subcellular location">
    <subcellularLocation>
        <location evidence="2">Peroxisome membrane</location>
        <topology evidence="2">Peripheral membrane protein</topology>
    </subcellularLocation>
</comment>
<comment type="caution">
    <text evidence="7">The sequence shown here is derived from an EMBL/GenBank/DDBJ whole genome shotgun (WGS) entry which is preliminary data.</text>
</comment>
<evidence type="ECO:0000256" key="3">
    <source>
        <dbReference type="ARBA" id="ARBA00010707"/>
    </source>
</evidence>
<feature type="region of interest" description="Disordered" evidence="6">
    <location>
        <begin position="386"/>
        <end position="408"/>
    </location>
</feature>
<evidence type="ECO:0000256" key="4">
    <source>
        <dbReference type="ARBA" id="ARBA00021397"/>
    </source>
</evidence>
<feature type="region of interest" description="Disordered" evidence="6">
    <location>
        <begin position="479"/>
        <end position="498"/>
    </location>
</feature>
<evidence type="ECO:0000256" key="2">
    <source>
        <dbReference type="ARBA" id="ARBA00004421"/>
    </source>
</evidence>
<comment type="function">
    <text evidence="1">Required for peroxisome inheritance.</text>
</comment>
<evidence type="ECO:0000256" key="5">
    <source>
        <dbReference type="ARBA" id="ARBA00023136"/>
    </source>
</evidence>
<evidence type="ECO:0000313" key="8">
    <source>
        <dbReference type="Proteomes" id="UP001274830"/>
    </source>
</evidence>
<dbReference type="GO" id="GO:0045033">
    <property type="term" value="P:peroxisome inheritance"/>
    <property type="evidence" value="ECO:0007669"/>
    <property type="project" value="InterPro"/>
</dbReference>
<keyword evidence="5" id="KW-0472">Membrane</keyword>
<protein>
    <recommendedName>
        <fullName evidence="4">Inheritance of peroxisomes protein 1</fullName>
    </recommendedName>
</protein>
<dbReference type="Proteomes" id="UP001274830">
    <property type="component" value="Unassembled WGS sequence"/>
</dbReference>
<dbReference type="EMBL" id="JAUTXT010000039">
    <property type="protein sequence ID" value="KAK3671749.1"/>
    <property type="molecule type" value="Genomic_DNA"/>
</dbReference>
<feature type="compositionally biased region" description="Basic and acidic residues" evidence="6">
    <location>
        <begin position="248"/>
        <end position="260"/>
    </location>
</feature>
<evidence type="ECO:0000256" key="6">
    <source>
        <dbReference type="SAM" id="MobiDB-lite"/>
    </source>
</evidence>
<dbReference type="Pfam" id="PF12634">
    <property type="entry name" value="Inp1"/>
    <property type="match status" value="1"/>
</dbReference>
<feature type="region of interest" description="Disordered" evidence="6">
    <location>
        <begin position="212"/>
        <end position="276"/>
    </location>
</feature>
<feature type="region of interest" description="Disordered" evidence="6">
    <location>
        <begin position="313"/>
        <end position="346"/>
    </location>
</feature>
<feature type="compositionally biased region" description="Low complexity" evidence="6">
    <location>
        <begin position="483"/>
        <end position="498"/>
    </location>
</feature>
<evidence type="ECO:0000313" key="7">
    <source>
        <dbReference type="EMBL" id="KAK3671749.1"/>
    </source>
</evidence>
<proteinExistence type="inferred from homology"/>
<keyword evidence="8" id="KW-1185">Reference proteome</keyword>
<feature type="compositionally biased region" description="Basic and acidic residues" evidence="6">
    <location>
        <begin position="386"/>
        <end position="396"/>
    </location>
</feature>
<sequence>MANTAPVTPETPRRVALNRSFTVPSKIATTSRTGATAEIGATGDIETLYVHPRATIVKFSCSSRPSSSSSPRAALSSGSGSLSWTSPTERTLASGGLEIYRVPGSVAFLHSGSLLHAILPRSQCWCVDKVSRFALRVLPDTYYRVDLPGETPEDLEKVEELKVVLAKVLFYERTACPFNRGEEEALPTAEELDVRKKTRRRSHGPAKKWRLERGFSWRPEDGEEPLQMDSDGSRRTSDASSDDDTDTAEDHERSAEEAKRTVPSTPSRPSGLAGMRSVTAPLQAASTITPSKLRTSVFLDELDQINIAHTTRLNPERLRSVQQVPTDMPPSPPDSSAGLNDTSEPAEHGANVFEEASAVADEYTHTVDLANNASPVALMQGKRIDAEQPKTADRGQDSAPANNRPARNTELEISSEQTVASGEIAAVAQSHESISEPLKVKPSDESHEIMPLIRQRSAEDPYAAIQARILARRSIGGTTSFYPRQTSPPRSSTSSNSSIATLASRASVQQQQNIASALVKKACAVFLGPPAQLVAIMLRIAARFTSGAMGFSSYLVYESPAGTKRVPGSFNLESLDADDLAYGEYNELDEWEEDDFGVPLRSPVRLVALASEAESVQVMSRKGWDVD</sequence>
<dbReference type="AlphaFoldDB" id="A0AAE0TT99"/>